<accession>A0A0A9DSE3</accession>
<protein>
    <submittedName>
        <fullName evidence="1">Uncharacterized protein</fullName>
    </submittedName>
</protein>
<dbReference type="AlphaFoldDB" id="A0A0A9DSE3"/>
<reference evidence="1" key="1">
    <citation type="submission" date="2014-09" db="EMBL/GenBank/DDBJ databases">
        <authorList>
            <person name="Magalhaes I.L.F."/>
            <person name="Oliveira U."/>
            <person name="Santos F.R."/>
            <person name="Vidigal T.H.D.A."/>
            <person name="Brescovit A.D."/>
            <person name="Santos A.J."/>
        </authorList>
    </citation>
    <scope>NUCLEOTIDE SEQUENCE</scope>
    <source>
        <tissue evidence="1">Shoot tissue taken approximately 20 cm above the soil surface</tissue>
    </source>
</reference>
<name>A0A0A9DSE3_ARUDO</name>
<evidence type="ECO:0000313" key="1">
    <source>
        <dbReference type="EMBL" id="JAD90721.1"/>
    </source>
</evidence>
<organism evidence="1">
    <name type="scientific">Arundo donax</name>
    <name type="common">Giant reed</name>
    <name type="synonym">Donax arundinaceus</name>
    <dbReference type="NCBI Taxonomy" id="35708"/>
    <lineage>
        <taxon>Eukaryota</taxon>
        <taxon>Viridiplantae</taxon>
        <taxon>Streptophyta</taxon>
        <taxon>Embryophyta</taxon>
        <taxon>Tracheophyta</taxon>
        <taxon>Spermatophyta</taxon>
        <taxon>Magnoliopsida</taxon>
        <taxon>Liliopsida</taxon>
        <taxon>Poales</taxon>
        <taxon>Poaceae</taxon>
        <taxon>PACMAD clade</taxon>
        <taxon>Arundinoideae</taxon>
        <taxon>Arundineae</taxon>
        <taxon>Arundo</taxon>
    </lineage>
</organism>
<dbReference type="EMBL" id="GBRH01207174">
    <property type="protein sequence ID" value="JAD90721.1"/>
    <property type="molecule type" value="Transcribed_RNA"/>
</dbReference>
<reference evidence="1" key="2">
    <citation type="journal article" date="2015" name="Data Brief">
        <title>Shoot transcriptome of the giant reed, Arundo donax.</title>
        <authorList>
            <person name="Barrero R.A."/>
            <person name="Guerrero F.D."/>
            <person name="Moolhuijzen P."/>
            <person name="Goolsby J.A."/>
            <person name="Tidwell J."/>
            <person name="Bellgard S.E."/>
            <person name="Bellgard M.I."/>
        </authorList>
    </citation>
    <scope>NUCLEOTIDE SEQUENCE</scope>
    <source>
        <tissue evidence="1">Shoot tissue taken approximately 20 cm above the soil surface</tissue>
    </source>
</reference>
<sequence length="74" mass="8303">MLVAEFSSFFHSILLSVSCPSREDTCPFSRLTWCLNCLFSSSRVRFLSSRPWSLLLRSATHASPSLIISSSSEE</sequence>
<proteinExistence type="predicted"/>